<dbReference type="Proteomes" id="UP000693970">
    <property type="component" value="Unassembled WGS sequence"/>
</dbReference>
<feature type="transmembrane region" description="Helical" evidence="1">
    <location>
        <begin position="186"/>
        <end position="206"/>
    </location>
</feature>
<reference evidence="2" key="2">
    <citation type="submission" date="2021-04" db="EMBL/GenBank/DDBJ databases">
        <authorList>
            <person name="Podell S."/>
        </authorList>
    </citation>
    <scope>NUCLEOTIDE SEQUENCE</scope>
    <source>
        <strain evidence="2">Hildebrandi</strain>
    </source>
</reference>
<feature type="transmembrane region" description="Helical" evidence="1">
    <location>
        <begin position="12"/>
        <end position="34"/>
    </location>
</feature>
<dbReference type="AlphaFoldDB" id="A0A9K3K7I6"/>
<evidence type="ECO:0000313" key="2">
    <source>
        <dbReference type="EMBL" id="KAG7338169.1"/>
    </source>
</evidence>
<feature type="transmembrane region" description="Helical" evidence="1">
    <location>
        <begin position="99"/>
        <end position="120"/>
    </location>
</feature>
<evidence type="ECO:0000313" key="4">
    <source>
        <dbReference type="Proteomes" id="UP000693970"/>
    </source>
</evidence>
<keyword evidence="1" id="KW-0812">Transmembrane</keyword>
<sequence length="245" mass="26762">MSDDRMSNRRCAMFYLPGFFATVAIIFGTAANFFCETVKFTQVSGNGDASLYVSPWNFRTKGSFEVNGDVWVYNTCQYYSSLEDNYGFDFSVDAKTRTVWAFSIMTPILGGLLLLPACLGPCRTVSPSAWKCLGYLLIIAGAFQGLTLMVQSSSICNNNPIMQYFDVVAGDFADTFPDTCEWATGYALNITSVICWILAGVLAITLPSPEIFPAEPPQEQTVTYTQTADGKVAETNLTVVKGTAV</sequence>
<comment type="caution">
    <text evidence="2">The sequence shown here is derived from an EMBL/GenBank/DDBJ whole genome shotgun (WGS) entry which is preliminary data.</text>
</comment>
<keyword evidence="4" id="KW-1185">Reference proteome</keyword>
<keyword evidence="1" id="KW-1133">Transmembrane helix</keyword>
<dbReference type="OrthoDB" id="42306at2759"/>
<accession>A0A9K3K7I6</accession>
<name>A0A9K3K7I6_9STRA</name>
<keyword evidence="1" id="KW-0472">Membrane</keyword>
<evidence type="ECO:0000256" key="1">
    <source>
        <dbReference type="SAM" id="Phobius"/>
    </source>
</evidence>
<evidence type="ECO:0000313" key="3">
    <source>
        <dbReference type="EMBL" id="KAG7362677.1"/>
    </source>
</evidence>
<proteinExistence type="predicted"/>
<reference evidence="2" key="1">
    <citation type="journal article" date="2021" name="Sci. Rep.">
        <title>Diploid genomic architecture of Nitzschia inconspicua, an elite biomass production diatom.</title>
        <authorList>
            <person name="Oliver A."/>
            <person name="Podell S."/>
            <person name="Pinowska A."/>
            <person name="Traller J.C."/>
            <person name="Smith S.R."/>
            <person name="McClure R."/>
            <person name="Beliaev A."/>
            <person name="Bohutskyi P."/>
            <person name="Hill E.A."/>
            <person name="Rabines A."/>
            <person name="Zheng H."/>
            <person name="Allen L.Z."/>
            <person name="Kuo A."/>
            <person name="Grigoriev I.V."/>
            <person name="Allen A.E."/>
            <person name="Hazlebeck D."/>
            <person name="Allen E.E."/>
        </authorList>
    </citation>
    <scope>NUCLEOTIDE SEQUENCE</scope>
    <source>
        <strain evidence="2">Hildebrandi</strain>
    </source>
</reference>
<protein>
    <submittedName>
        <fullName evidence="2">Uncharacterized protein</fullName>
    </submittedName>
</protein>
<organism evidence="2 4">
    <name type="scientific">Nitzschia inconspicua</name>
    <dbReference type="NCBI Taxonomy" id="303405"/>
    <lineage>
        <taxon>Eukaryota</taxon>
        <taxon>Sar</taxon>
        <taxon>Stramenopiles</taxon>
        <taxon>Ochrophyta</taxon>
        <taxon>Bacillariophyta</taxon>
        <taxon>Bacillariophyceae</taxon>
        <taxon>Bacillariophycidae</taxon>
        <taxon>Bacillariales</taxon>
        <taxon>Bacillariaceae</taxon>
        <taxon>Nitzschia</taxon>
    </lineage>
</organism>
<feature type="transmembrane region" description="Helical" evidence="1">
    <location>
        <begin position="132"/>
        <end position="150"/>
    </location>
</feature>
<gene>
    <name evidence="2" type="ORF">IV203_009435</name>
    <name evidence="3" type="ORF">IV203_026037</name>
</gene>
<dbReference type="EMBL" id="JAGRRH010000010">
    <property type="protein sequence ID" value="KAG7362677.1"/>
    <property type="molecule type" value="Genomic_DNA"/>
</dbReference>
<dbReference type="EMBL" id="JAGRRH010000063">
    <property type="protein sequence ID" value="KAG7338169.1"/>
    <property type="molecule type" value="Genomic_DNA"/>
</dbReference>